<dbReference type="CDD" id="cd00796">
    <property type="entry name" value="INT_Rci_Hp1_C"/>
    <property type="match status" value="1"/>
</dbReference>
<dbReference type="InterPro" id="IPR057084">
    <property type="entry name" value="Int_N"/>
</dbReference>
<dbReference type="PROSITE" id="PS51900">
    <property type="entry name" value="CB"/>
    <property type="match status" value="1"/>
</dbReference>
<evidence type="ECO:0000259" key="5">
    <source>
        <dbReference type="PROSITE" id="PS51898"/>
    </source>
</evidence>
<name>A0A5S9PCZ3_9GAMM</name>
<protein>
    <submittedName>
        <fullName evidence="7">Tyrosine recombinase XerD</fullName>
    </submittedName>
</protein>
<keyword evidence="2 4" id="KW-0238">DNA-binding</keyword>
<accession>A0A5S9PCZ3</accession>
<dbReference type="Gene3D" id="1.10.443.10">
    <property type="entry name" value="Intergrase catalytic core"/>
    <property type="match status" value="1"/>
</dbReference>
<evidence type="ECO:0000256" key="2">
    <source>
        <dbReference type="ARBA" id="ARBA00023125"/>
    </source>
</evidence>
<proteinExistence type="predicted"/>
<dbReference type="InterPro" id="IPR002104">
    <property type="entry name" value="Integrase_catalytic"/>
</dbReference>
<dbReference type="Proteomes" id="UP000434580">
    <property type="component" value="Unassembled WGS sequence"/>
</dbReference>
<dbReference type="InterPro" id="IPR010998">
    <property type="entry name" value="Integrase_recombinase_N"/>
</dbReference>
<evidence type="ECO:0000256" key="4">
    <source>
        <dbReference type="PROSITE-ProRule" id="PRU01248"/>
    </source>
</evidence>
<dbReference type="Pfam" id="PF00589">
    <property type="entry name" value="Phage_integrase"/>
    <property type="match status" value="1"/>
</dbReference>
<dbReference type="GO" id="GO:0006310">
    <property type="term" value="P:DNA recombination"/>
    <property type="evidence" value="ECO:0007669"/>
    <property type="project" value="UniProtKB-KW"/>
</dbReference>
<evidence type="ECO:0000313" key="7">
    <source>
        <dbReference type="EMBL" id="CAA0101683.1"/>
    </source>
</evidence>
<dbReference type="InterPro" id="IPR013762">
    <property type="entry name" value="Integrase-like_cat_sf"/>
</dbReference>
<gene>
    <name evidence="7" type="primary">xerD_3</name>
    <name evidence="7" type="ORF">DPBNPPHM_03934</name>
</gene>
<keyword evidence="3" id="KW-0233">DNA recombination</keyword>
<organism evidence="7 8">
    <name type="scientific">BD1-7 clade bacterium</name>
    <dbReference type="NCBI Taxonomy" id="2029982"/>
    <lineage>
        <taxon>Bacteria</taxon>
        <taxon>Pseudomonadati</taxon>
        <taxon>Pseudomonadota</taxon>
        <taxon>Gammaproteobacteria</taxon>
        <taxon>Cellvibrionales</taxon>
        <taxon>Spongiibacteraceae</taxon>
        <taxon>BD1-7 clade</taxon>
    </lineage>
</organism>
<dbReference type="Pfam" id="PF24624">
    <property type="entry name" value="Int_N"/>
    <property type="match status" value="1"/>
</dbReference>
<dbReference type="PANTHER" id="PTHR30349">
    <property type="entry name" value="PHAGE INTEGRASE-RELATED"/>
    <property type="match status" value="1"/>
</dbReference>
<dbReference type="GO" id="GO:0003677">
    <property type="term" value="F:DNA binding"/>
    <property type="evidence" value="ECO:0007669"/>
    <property type="project" value="UniProtKB-UniRule"/>
</dbReference>
<sequence length="329" mass="37204">MAVKKSGSSWLVDLYPFGRNGKRVRKKFDTKLEAQRFEKYALSKAYESKEWNSGNGDSRKLSELITLWVANHGQTLRDSTRRETKLRSICDALGDPQAKRLKPEQYLAYRDVRLQSGLSAKTANNELGYISAVFNELHRTQIIDYENPLKAIRPIKISQNELSYLTNNQIEELLNQIEATAENPHTLLITKICLSTGARWGEAEDLFDRHIRNNSITFTDTKSGKNRTVPICEELAHELHTHGSGKLFAPAISSFRRALAKTTIKLPKGQATHVLRHSFASHFVMNGGNILTLQKIMGHSTINMTMRYAHLSPDHLLDAVNLNPLANIE</sequence>
<dbReference type="InterPro" id="IPR044068">
    <property type="entry name" value="CB"/>
</dbReference>
<dbReference type="SUPFAM" id="SSF56349">
    <property type="entry name" value="DNA breaking-rejoining enzymes"/>
    <property type="match status" value="1"/>
</dbReference>
<dbReference type="PANTHER" id="PTHR30349:SF93">
    <property type="entry name" value="FELS-2 PROPHAGE PROTEIN"/>
    <property type="match status" value="1"/>
</dbReference>
<evidence type="ECO:0000259" key="6">
    <source>
        <dbReference type="PROSITE" id="PS51900"/>
    </source>
</evidence>
<evidence type="ECO:0000256" key="3">
    <source>
        <dbReference type="ARBA" id="ARBA00023172"/>
    </source>
</evidence>
<feature type="domain" description="Core-binding (CB)" evidence="6">
    <location>
        <begin position="59"/>
        <end position="138"/>
    </location>
</feature>
<dbReference type="AlphaFoldDB" id="A0A5S9PCZ3"/>
<dbReference type="Gene3D" id="1.10.150.130">
    <property type="match status" value="1"/>
</dbReference>
<reference evidence="7 8" key="1">
    <citation type="submission" date="2019-11" db="EMBL/GenBank/DDBJ databases">
        <authorList>
            <person name="Holert J."/>
        </authorList>
    </citation>
    <scope>NUCLEOTIDE SEQUENCE [LARGE SCALE GENOMIC DNA]</scope>
    <source>
        <strain evidence="7">BC5_2</strain>
    </source>
</reference>
<dbReference type="PROSITE" id="PS51898">
    <property type="entry name" value="TYR_RECOMBINASE"/>
    <property type="match status" value="1"/>
</dbReference>
<dbReference type="EMBL" id="CACSII010000009">
    <property type="protein sequence ID" value="CAA0101683.1"/>
    <property type="molecule type" value="Genomic_DNA"/>
</dbReference>
<dbReference type="GO" id="GO:0015074">
    <property type="term" value="P:DNA integration"/>
    <property type="evidence" value="ECO:0007669"/>
    <property type="project" value="UniProtKB-KW"/>
</dbReference>
<evidence type="ECO:0000313" key="8">
    <source>
        <dbReference type="Proteomes" id="UP000434580"/>
    </source>
</evidence>
<evidence type="ECO:0000256" key="1">
    <source>
        <dbReference type="ARBA" id="ARBA00022908"/>
    </source>
</evidence>
<dbReference type="InterPro" id="IPR050090">
    <property type="entry name" value="Tyrosine_recombinase_XerCD"/>
</dbReference>
<dbReference type="OrthoDB" id="9057547at2"/>
<feature type="domain" description="Tyr recombinase" evidence="5">
    <location>
        <begin position="160"/>
        <end position="321"/>
    </location>
</feature>
<dbReference type="InterPro" id="IPR011010">
    <property type="entry name" value="DNA_brk_join_enz"/>
</dbReference>
<keyword evidence="1" id="KW-0229">DNA integration</keyword>